<dbReference type="InterPro" id="IPR051504">
    <property type="entry name" value="Plant_metabolite_acyltrans"/>
</dbReference>
<reference evidence="3" key="1">
    <citation type="journal article" date="2019" name="Sci. Rep.">
        <title>Draft genome of Tanacetum cinerariifolium, the natural source of mosquito coil.</title>
        <authorList>
            <person name="Yamashiro T."/>
            <person name="Shiraishi A."/>
            <person name="Satake H."/>
            <person name="Nakayama K."/>
        </authorList>
    </citation>
    <scope>NUCLEOTIDE SEQUENCE</scope>
</reference>
<name>A0A6L2MV64_TANCI</name>
<dbReference type="PANTHER" id="PTHR31625">
    <property type="match status" value="1"/>
</dbReference>
<accession>A0A6L2MV64</accession>
<evidence type="ECO:0000256" key="1">
    <source>
        <dbReference type="ARBA" id="ARBA00022679"/>
    </source>
</evidence>
<sequence length="457" mass="51285">MASLPIFTVLEHSQVSPPPDTLRDKSLQLTFFDFTWLRAHPVNNLFFYELPITRTQFTETILPNFKQSLSVTLKHFYPFVGKLIVYRTPTKKPEICYVEGDSVAVTFAECNLDLNELTGNHPRNCDKFYHLVPTLGESTRLSDCIKIPLFSVQVTLFPNQGIAIGITNHHCLGDASTRFCFLEAWTSIARSGNNDESFIANGTRPLYDRLIKYPMLDEANLKREKVETFIEDYVVTQSLAGPSDKLRATLILTRAVINQLKNRVSTQLPTLEYVSSFTVACAYIWSCRAKSRNDELNLFGFPIDCRARMKPPIPAAYFGNCVGGCAVVANTTNLLIGEEGFITGAKLIGENLHKTLTDYKDGILKDVKEPFNELVSSVGMPTTITWVYGTPKLRFYDMDFGWGKPKKLETVSIDYTGAISINSCKESNGDLEIGVCISATEMENFVQIFEDGLKAYL</sequence>
<dbReference type="SUPFAM" id="SSF52777">
    <property type="entry name" value="CoA-dependent acyltransferases"/>
    <property type="match status" value="1"/>
</dbReference>
<evidence type="ECO:0000256" key="2">
    <source>
        <dbReference type="ARBA" id="ARBA00023315"/>
    </source>
</evidence>
<keyword evidence="1 3" id="KW-0808">Transferase</keyword>
<evidence type="ECO:0000313" key="3">
    <source>
        <dbReference type="EMBL" id="GEU77299.1"/>
    </source>
</evidence>
<comment type="caution">
    <text evidence="3">The sequence shown here is derived from an EMBL/GenBank/DDBJ whole genome shotgun (WGS) entry which is preliminary data.</text>
</comment>
<dbReference type="AlphaFoldDB" id="A0A6L2MV64"/>
<protein>
    <submittedName>
        <fullName evidence="3">Malonyl-coenzyme A:anthocyanin 3-O-glucoside-6''-O-malonyltransferase-like</fullName>
    </submittedName>
</protein>
<dbReference type="GO" id="GO:0016747">
    <property type="term" value="F:acyltransferase activity, transferring groups other than amino-acyl groups"/>
    <property type="evidence" value="ECO:0007669"/>
    <property type="project" value="UniProtKB-ARBA"/>
</dbReference>
<dbReference type="Pfam" id="PF02458">
    <property type="entry name" value="Transferase"/>
    <property type="match status" value="1"/>
</dbReference>
<proteinExistence type="predicted"/>
<gene>
    <name evidence="3" type="ORF">Tci_049277</name>
</gene>
<dbReference type="EMBL" id="BKCJ010007445">
    <property type="protein sequence ID" value="GEU77299.1"/>
    <property type="molecule type" value="Genomic_DNA"/>
</dbReference>
<organism evidence="3">
    <name type="scientific">Tanacetum cinerariifolium</name>
    <name type="common">Dalmatian daisy</name>
    <name type="synonym">Chrysanthemum cinerariifolium</name>
    <dbReference type="NCBI Taxonomy" id="118510"/>
    <lineage>
        <taxon>Eukaryota</taxon>
        <taxon>Viridiplantae</taxon>
        <taxon>Streptophyta</taxon>
        <taxon>Embryophyta</taxon>
        <taxon>Tracheophyta</taxon>
        <taxon>Spermatophyta</taxon>
        <taxon>Magnoliopsida</taxon>
        <taxon>eudicotyledons</taxon>
        <taxon>Gunneridae</taxon>
        <taxon>Pentapetalae</taxon>
        <taxon>asterids</taxon>
        <taxon>campanulids</taxon>
        <taxon>Asterales</taxon>
        <taxon>Asteraceae</taxon>
        <taxon>Asteroideae</taxon>
        <taxon>Anthemideae</taxon>
        <taxon>Anthemidinae</taxon>
        <taxon>Tanacetum</taxon>
    </lineage>
</organism>
<keyword evidence="2" id="KW-0012">Acyltransferase</keyword>
<dbReference type="InterPro" id="IPR023213">
    <property type="entry name" value="CAT-like_dom_sf"/>
</dbReference>
<dbReference type="Gene3D" id="3.30.559.10">
    <property type="entry name" value="Chloramphenicol acetyltransferase-like domain"/>
    <property type="match status" value="2"/>
</dbReference>